<dbReference type="STRING" id="526218.Sterm_3054"/>
<dbReference type="RefSeq" id="WP_012862478.1">
    <property type="nucleotide sequence ID" value="NC_013517.1"/>
</dbReference>
<feature type="binding site" evidence="14 15">
    <location>
        <position position="20"/>
    </location>
    <ligand>
        <name>a divalent metal cation</name>
        <dbReference type="ChEBI" id="CHEBI:60240"/>
    </ligand>
</feature>
<dbReference type="Proteomes" id="UP000000845">
    <property type="component" value="Chromosome"/>
</dbReference>
<evidence type="ECO:0000256" key="16">
    <source>
        <dbReference type="RuleBase" id="RU003515"/>
    </source>
</evidence>
<evidence type="ECO:0000256" key="4">
    <source>
        <dbReference type="ARBA" id="ARBA00004496"/>
    </source>
</evidence>
<proteinExistence type="inferred from homology"/>
<evidence type="ECO:0000256" key="10">
    <source>
        <dbReference type="ARBA" id="ARBA00022723"/>
    </source>
</evidence>
<dbReference type="GO" id="GO:0005737">
    <property type="term" value="C:cytoplasm"/>
    <property type="evidence" value="ECO:0007669"/>
    <property type="project" value="UniProtKB-SubCell"/>
</dbReference>
<evidence type="ECO:0000313" key="18">
    <source>
        <dbReference type="EMBL" id="ACZ09896.1"/>
    </source>
</evidence>
<dbReference type="InterPro" id="IPR024567">
    <property type="entry name" value="RNase_HII/HIII_dom"/>
</dbReference>
<comment type="similarity">
    <text evidence="5 14 16">Belongs to the RNase HII family.</text>
</comment>
<reference evidence="19" key="1">
    <citation type="submission" date="2009-09" db="EMBL/GenBank/DDBJ databases">
        <title>The complete chromosome of Sebaldella termitidis ATCC 33386.</title>
        <authorList>
            <consortium name="US DOE Joint Genome Institute (JGI-PGF)"/>
            <person name="Lucas S."/>
            <person name="Copeland A."/>
            <person name="Lapidus A."/>
            <person name="Glavina del Rio T."/>
            <person name="Dalin E."/>
            <person name="Tice H."/>
            <person name="Bruce D."/>
            <person name="Goodwin L."/>
            <person name="Pitluck S."/>
            <person name="Kyrpides N."/>
            <person name="Mavromatis K."/>
            <person name="Ivanova N."/>
            <person name="Mikhailova N."/>
            <person name="Sims D."/>
            <person name="Meincke L."/>
            <person name="Brettin T."/>
            <person name="Detter J.C."/>
            <person name="Han C."/>
            <person name="Larimer F."/>
            <person name="Land M."/>
            <person name="Hauser L."/>
            <person name="Markowitz V."/>
            <person name="Cheng J.F."/>
            <person name="Hugenholtz P."/>
            <person name="Woyke T."/>
            <person name="Wu D."/>
            <person name="Eisen J.A."/>
        </authorList>
    </citation>
    <scope>NUCLEOTIDE SEQUENCE [LARGE SCALE GENOMIC DNA]</scope>
    <source>
        <strain evidence="19">ATCC 33386 / NCTC 11300</strain>
    </source>
</reference>
<dbReference type="EMBL" id="CP001739">
    <property type="protein sequence ID" value="ACZ09896.1"/>
    <property type="molecule type" value="Genomic_DNA"/>
</dbReference>
<keyword evidence="12 14" id="KW-0378">Hydrolase</keyword>
<dbReference type="NCBIfam" id="NF000595">
    <property type="entry name" value="PRK00015.1-3"/>
    <property type="match status" value="1"/>
</dbReference>
<evidence type="ECO:0000256" key="12">
    <source>
        <dbReference type="ARBA" id="ARBA00022801"/>
    </source>
</evidence>
<evidence type="ECO:0000256" key="8">
    <source>
        <dbReference type="ARBA" id="ARBA00022490"/>
    </source>
</evidence>
<dbReference type="EC" id="3.1.26.4" evidence="6 14"/>
<evidence type="ECO:0000256" key="6">
    <source>
        <dbReference type="ARBA" id="ARBA00012180"/>
    </source>
</evidence>
<organism evidence="18 19">
    <name type="scientific">Sebaldella termitidis (strain ATCC 33386 / NCTC 11300)</name>
    <dbReference type="NCBI Taxonomy" id="526218"/>
    <lineage>
        <taxon>Bacteria</taxon>
        <taxon>Fusobacteriati</taxon>
        <taxon>Fusobacteriota</taxon>
        <taxon>Fusobacteriia</taxon>
        <taxon>Fusobacteriales</taxon>
        <taxon>Leptotrichiaceae</taxon>
        <taxon>Sebaldella</taxon>
    </lineage>
</organism>
<dbReference type="KEGG" id="str:Sterm_3054"/>
<feature type="binding site" evidence="14 15">
    <location>
        <position position="19"/>
    </location>
    <ligand>
        <name>a divalent metal cation</name>
        <dbReference type="ChEBI" id="CHEBI:60240"/>
    </ligand>
</feature>
<dbReference type="SUPFAM" id="SSF53098">
    <property type="entry name" value="Ribonuclease H-like"/>
    <property type="match status" value="1"/>
</dbReference>
<dbReference type="InterPro" id="IPR036397">
    <property type="entry name" value="RNaseH_sf"/>
</dbReference>
<protein>
    <recommendedName>
        <fullName evidence="7 14">Ribonuclease HII</fullName>
        <shortName evidence="14">RNase HII</shortName>
        <ecNumber evidence="6 14">3.1.26.4</ecNumber>
    </recommendedName>
</protein>
<dbReference type="GO" id="GO:0043137">
    <property type="term" value="P:DNA replication, removal of RNA primer"/>
    <property type="evidence" value="ECO:0007669"/>
    <property type="project" value="TreeGrafter"/>
</dbReference>
<comment type="subcellular location">
    <subcellularLocation>
        <location evidence="4 14">Cytoplasm</location>
    </subcellularLocation>
</comment>
<dbReference type="HAMAP" id="MF_00052_B">
    <property type="entry name" value="RNase_HII_B"/>
    <property type="match status" value="1"/>
</dbReference>
<evidence type="ECO:0000256" key="13">
    <source>
        <dbReference type="ARBA" id="ARBA00023211"/>
    </source>
</evidence>
<name>D1ANU2_SEBTE</name>
<keyword evidence="8 14" id="KW-0963">Cytoplasm</keyword>
<reference evidence="18 19" key="2">
    <citation type="journal article" date="2010" name="Stand. Genomic Sci.">
        <title>Complete genome sequence of Sebaldella termitidis type strain (NCTC 11300).</title>
        <authorList>
            <person name="Harmon-Smith M."/>
            <person name="Celia L."/>
            <person name="Chertkov O."/>
            <person name="Lapidus A."/>
            <person name="Copeland A."/>
            <person name="Glavina Del Rio T."/>
            <person name="Nolan M."/>
            <person name="Lucas S."/>
            <person name="Tice H."/>
            <person name="Cheng J.F."/>
            <person name="Han C."/>
            <person name="Detter J.C."/>
            <person name="Bruce D."/>
            <person name="Goodwin L."/>
            <person name="Pitluck S."/>
            <person name="Pati A."/>
            <person name="Liolios K."/>
            <person name="Ivanova N."/>
            <person name="Mavromatis K."/>
            <person name="Mikhailova N."/>
            <person name="Chen A."/>
            <person name="Palaniappan K."/>
            <person name="Land M."/>
            <person name="Hauser L."/>
            <person name="Chang Y.J."/>
            <person name="Jeffries C.D."/>
            <person name="Brettin T."/>
            <person name="Goker M."/>
            <person name="Beck B."/>
            <person name="Bristow J."/>
            <person name="Eisen J.A."/>
            <person name="Markowitz V."/>
            <person name="Hugenholtz P."/>
            <person name="Kyrpides N.C."/>
            <person name="Klenk H.P."/>
            <person name="Chen F."/>
        </authorList>
    </citation>
    <scope>NUCLEOTIDE SEQUENCE [LARGE SCALE GENOMIC DNA]</scope>
    <source>
        <strain evidence="19">ATCC 33386 / NCTC 11300</strain>
    </source>
</reference>
<dbReference type="InterPro" id="IPR012337">
    <property type="entry name" value="RNaseH-like_sf"/>
</dbReference>
<dbReference type="PANTHER" id="PTHR10954:SF18">
    <property type="entry name" value="RIBONUCLEASE HII"/>
    <property type="match status" value="1"/>
</dbReference>
<keyword evidence="19" id="KW-1185">Reference proteome</keyword>
<evidence type="ECO:0000256" key="2">
    <source>
        <dbReference type="ARBA" id="ARBA00001946"/>
    </source>
</evidence>
<sequence>MSELRLFDNEYNCIIAGVDEAGRGPLAGPVVAAAVIIEDYFEELEEINDSKKLTEKKREKLYAVIREKRKVGIGTADEKEIDKINILNATFLAMRRALEQIDNYDIVLVDGNHKIREYSGRQEEIIKGDGRSLSIAAASIVAKVYRDNIMKDFARQYPDYRFEKHKGYGTKLHRELLHAHGACKIHRKTFLRKILGE</sequence>
<dbReference type="GO" id="GO:0032299">
    <property type="term" value="C:ribonuclease H2 complex"/>
    <property type="evidence" value="ECO:0007669"/>
    <property type="project" value="TreeGrafter"/>
</dbReference>
<accession>D1ANU2</accession>
<dbReference type="PANTHER" id="PTHR10954">
    <property type="entry name" value="RIBONUCLEASE H2 SUBUNIT A"/>
    <property type="match status" value="1"/>
</dbReference>
<evidence type="ECO:0000256" key="1">
    <source>
        <dbReference type="ARBA" id="ARBA00000077"/>
    </source>
</evidence>
<keyword evidence="13 14" id="KW-0464">Manganese</keyword>
<comment type="cofactor">
    <cofactor evidence="2">
        <name>Mg(2+)</name>
        <dbReference type="ChEBI" id="CHEBI:18420"/>
    </cofactor>
</comment>
<comment type="cofactor">
    <cofactor evidence="14 15">
        <name>Mn(2+)</name>
        <dbReference type="ChEBI" id="CHEBI:29035"/>
    </cofactor>
    <cofactor evidence="14 15">
        <name>Mg(2+)</name>
        <dbReference type="ChEBI" id="CHEBI:18420"/>
    </cofactor>
    <text evidence="14 15">Manganese or magnesium. Binds 1 divalent metal ion per monomer in the absence of substrate. May bind a second metal ion after substrate binding.</text>
</comment>
<evidence type="ECO:0000256" key="7">
    <source>
        <dbReference type="ARBA" id="ARBA00019179"/>
    </source>
</evidence>
<feature type="domain" description="RNase H type-2" evidence="17">
    <location>
        <begin position="13"/>
        <end position="197"/>
    </location>
</feature>
<comment type="function">
    <text evidence="3 14 16">Endonuclease that specifically degrades the RNA of RNA-DNA hybrids.</text>
</comment>
<keyword evidence="10 14" id="KW-0479">Metal-binding</keyword>
<dbReference type="GO" id="GO:0004523">
    <property type="term" value="F:RNA-DNA hybrid ribonuclease activity"/>
    <property type="evidence" value="ECO:0007669"/>
    <property type="project" value="UniProtKB-UniRule"/>
</dbReference>
<dbReference type="eggNOG" id="COG0164">
    <property type="taxonomic scope" value="Bacteria"/>
</dbReference>
<evidence type="ECO:0000256" key="14">
    <source>
        <dbReference type="HAMAP-Rule" id="MF_00052"/>
    </source>
</evidence>
<dbReference type="Gene3D" id="3.30.420.10">
    <property type="entry name" value="Ribonuclease H-like superfamily/Ribonuclease H"/>
    <property type="match status" value="1"/>
</dbReference>
<evidence type="ECO:0000256" key="9">
    <source>
        <dbReference type="ARBA" id="ARBA00022722"/>
    </source>
</evidence>
<dbReference type="InterPro" id="IPR001352">
    <property type="entry name" value="RNase_HII/HIII"/>
</dbReference>
<dbReference type="Pfam" id="PF01351">
    <property type="entry name" value="RNase_HII"/>
    <property type="match status" value="1"/>
</dbReference>
<dbReference type="CDD" id="cd07182">
    <property type="entry name" value="RNase_HII_bacteria_HII_like"/>
    <property type="match status" value="1"/>
</dbReference>
<dbReference type="GO" id="GO:0030145">
    <property type="term" value="F:manganese ion binding"/>
    <property type="evidence" value="ECO:0007669"/>
    <property type="project" value="UniProtKB-UniRule"/>
</dbReference>
<dbReference type="GO" id="GO:0006298">
    <property type="term" value="P:mismatch repair"/>
    <property type="evidence" value="ECO:0007669"/>
    <property type="project" value="TreeGrafter"/>
</dbReference>
<gene>
    <name evidence="14" type="primary">rnhB</name>
    <name evidence="18" type="ordered locus">Sterm_3054</name>
</gene>
<evidence type="ECO:0000256" key="11">
    <source>
        <dbReference type="ARBA" id="ARBA00022759"/>
    </source>
</evidence>
<evidence type="ECO:0000256" key="15">
    <source>
        <dbReference type="PROSITE-ProRule" id="PRU01319"/>
    </source>
</evidence>
<evidence type="ECO:0000256" key="5">
    <source>
        <dbReference type="ARBA" id="ARBA00007383"/>
    </source>
</evidence>
<dbReference type="NCBIfam" id="NF000594">
    <property type="entry name" value="PRK00015.1-1"/>
    <property type="match status" value="1"/>
</dbReference>
<comment type="catalytic activity">
    <reaction evidence="1 14 15 16">
        <text>Endonucleolytic cleavage to 5'-phosphomonoester.</text>
        <dbReference type="EC" id="3.1.26.4"/>
    </reaction>
</comment>
<dbReference type="GO" id="GO:0003723">
    <property type="term" value="F:RNA binding"/>
    <property type="evidence" value="ECO:0007669"/>
    <property type="project" value="UniProtKB-UniRule"/>
</dbReference>
<dbReference type="PROSITE" id="PS51975">
    <property type="entry name" value="RNASE_H_2"/>
    <property type="match status" value="1"/>
</dbReference>
<dbReference type="InterPro" id="IPR022898">
    <property type="entry name" value="RNase_HII"/>
</dbReference>
<evidence type="ECO:0000259" key="17">
    <source>
        <dbReference type="PROSITE" id="PS51975"/>
    </source>
</evidence>
<keyword evidence="9 14" id="KW-0540">Nuclease</keyword>
<dbReference type="HOGENOM" id="CLU_036532_3_2_0"/>
<evidence type="ECO:0000313" key="19">
    <source>
        <dbReference type="Proteomes" id="UP000000845"/>
    </source>
</evidence>
<dbReference type="AlphaFoldDB" id="D1ANU2"/>
<evidence type="ECO:0000256" key="3">
    <source>
        <dbReference type="ARBA" id="ARBA00004065"/>
    </source>
</evidence>
<keyword evidence="11 14" id="KW-0255">Endonuclease</keyword>
<feature type="binding site" evidence="14 15">
    <location>
        <position position="110"/>
    </location>
    <ligand>
        <name>a divalent metal cation</name>
        <dbReference type="ChEBI" id="CHEBI:60240"/>
    </ligand>
</feature>